<keyword evidence="2" id="KW-1185">Reference proteome</keyword>
<dbReference type="Proteomes" id="UP001489004">
    <property type="component" value="Unassembled WGS sequence"/>
</dbReference>
<evidence type="ECO:0000313" key="1">
    <source>
        <dbReference type="EMBL" id="KAK9815821.1"/>
    </source>
</evidence>
<evidence type="ECO:0000313" key="2">
    <source>
        <dbReference type="Proteomes" id="UP001489004"/>
    </source>
</evidence>
<dbReference type="AlphaFoldDB" id="A0AAW1Q4Q2"/>
<reference evidence="1 2" key="1">
    <citation type="journal article" date="2024" name="Nat. Commun.">
        <title>Phylogenomics reveals the evolutionary origins of lichenization in chlorophyte algae.</title>
        <authorList>
            <person name="Puginier C."/>
            <person name="Libourel C."/>
            <person name="Otte J."/>
            <person name="Skaloud P."/>
            <person name="Haon M."/>
            <person name="Grisel S."/>
            <person name="Petersen M."/>
            <person name="Berrin J.G."/>
            <person name="Delaux P.M."/>
            <person name="Dal Grande F."/>
            <person name="Keller J."/>
        </authorList>
    </citation>
    <scope>NUCLEOTIDE SEQUENCE [LARGE SCALE GENOMIC DNA]</scope>
    <source>
        <strain evidence="1 2">SAG 2043</strain>
    </source>
</reference>
<comment type="caution">
    <text evidence="1">The sequence shown here is derived from an EMBL/GenBank/DDBJ whole genome shotgun (WGS) entry which is preliminary data.</text>
</comment>
<dbReference type="Gene3D" id="3.40.50.150">
    <property type="entry name" value="Vaccinia Virus protein VP39"/>
    <property type="match status" value="1"/>
</dbReference>
<gene>
    <name evidence="1" type="ORF">WJX72_010211</name>
</gene>
<name>A0AAW1Q4Q2_9CHLO</name>
<dbReference type="EMBL" id="JALJOR010000006">
    <property type="protein sequence ID" value="KAK9815821.1"/>
    <property type="molecule type" value="Genomic_DNA"/>
</dbReference>
<accession>A0AAW1Q4Q2</accession>
<sequence>MFALFAAQAVKHQGQVISAEPIPDVFAALQRNVRSLSDWSAAQGLSVAQITPLAGGYSALLPPGSSGVSPGCLSSAC</sequence>
<organism evidence="1 2">
    <name type="scientific">[Myrmecia] bisecta</name>
    <dbReference type="NCBI Taxonomy" id="41462"/>
    <lineage>
        <taxon>Eukaryota</taxon>
        <taxon>Viridiplantae</taxon>
        <taxon>Chlorophyta</taxon>
        <taxon>core chlorophytes</taxon>
        <taxon>Trebouxiophyceae</taxon>
        <taxon>Trebouxiales</taxon>
        <taxon>Trebouxiaceae</taxon>
        <taxon>Myrmecia</taxon>
    </lineage>
</organism>
<protein>
    <submittedName>
        <fullName evidence="1">Uncharacterized protein</fullName>
    </submittedName>
</protein>
<proteinExistence type="predicted"/>
<dbReference type="InterPro" id="IPR029063">
    <property type="entry name" value="SAM-dependent_MTases_sf"/>
</dbReference>